<comment type="caution">
    <text evidence="2">The sequence shown here is derived from an EMBL/GenBank/DDBJ whole genome shotgun (WGS) entry which is preliminary data.</text>
</comment>
<keyword evidence="3" id="KW-1185">Reference proteome</keyword>
<evidence type="ECO:0000313" key="2">
    <source>
        <dbReference type="EMBL" id="MCB4799674.1"/>
    </source>
</evidence>
<dbReference type="InterPro" id="IPR050570">
    <property type="entry name" value="Cell_wall_metabolism_enzyme"/>
</dbReference>
<gene>
    <name evidence="2" type="ORF">LG649_12540</name>
</gene>
<reference evidence="2" key="1">
    <citation type="submission" date="2021-10" db="EMBL/GenBank/DDBJ databases">
        <title>Tamlana sargassums sp. nov., and Tamlana laminarinivorans sp. nov., two new bacteria isolated from the brown alga.</title>
        <authorList>
            <person name="Li J."/>
        </authorList>
    </citation>
    <scope>NUCLEOTIDE SEQUENCE</scope>
    <source>
        <strain evidence="2">PT2-4</strain>
    </source>
</reference>
<dbReference type="InterPro" id="IPR011055">
    <property type="entry name" value="Dup_hybrid_motif"/>
</dbReference>
<accession>A0A9X1I468</accession>
<dbReference type="Gene3D" id="2.70.70.10">
    <property type="entry name" value="Glucose Permease (Domain IIA)"/>
    <property type="match status" value="1"/>
</dbReference>
<dbReference type="SUPFAM" id="SSF51261">
    <property type="entry name" value="Duplicated hybrid motif"/>
    <property type="match status" value="1"/>
</dbReference>
<organism evidence="2 3">
    <name type="scientific">Neotamlana laminarinivorans</name>
    <dbReference type="NCBI Taxonomy" id="2883124"/>
    <lineage>
        <taxon>Bacteria</taxon>
        <taxon>Pseudomonadati</taxon>
        <taxon>Bacteroidota</taxon>
        <taxon>Flavobacteriia</taxon>
        <taxon>Flavobacteriales</taxon>
        <taxon>Flavobacteriaceae</taxon>
        <taxon>Neotamlana</taxon>
    </lineage>
</organism>
<dbReference type="RefSeq" id="WP_226544162.1">
    <property type="nucleotide sequence ID" value="NZ_JAJAPW010000005.1"/>
</dbReference>
<protein>
    <submittedName>
        <fullName evidence="2">Peptidoglycan DD-metalloendopeptidase family protein</fullName>
    </submittedName>
</protein>
<dbReference type="GO" id="GO:0004222">
    <property type="term" value="F:metalloendopeptidase activity"/>
    <property type="evidence" value="ECO:0007669"/>
    <property type="project" value="TreeGrafter"/>
</dbReference>
<dbReference type="InterPro" id="IPR016047">
    <property type="entry name" value="M23ase_b-sheet_dom"/>
</dbReference>
<evidence type="ECO:0000313" key="3">
    <source>
        <dbReference type="Proteomes" id="UP001139199"/>
    </source>
</evidence>
<proteinExistence type="predicted"/>
<name>A0A9X1I468_9FLAO</name>
<dbReference type="Pfam" id="PF01551">
    <property type="entry name" value="Peptidase_M23"/>
    <property type="match status" value="1"/>
</dbReference>
<feature type="domain" description="M23ase beta-sheet core" evidence="1">
    <location>
        <begin position="96"/>
        <end position="195"/>
    </location>
</feature>
<dbReference type="PANTHER" id="PTHR21666">
    <property type="entry name" value="PEPTIDASE-RELATED"/>
    <property type="match status" value="1"/>
</dbReference>
<dbReference type="AlphaFoldDB" id="A0A9X1I468"/>
<dbReference type="EMBL" id="JAJAPW010000005">
    <property type="protein sequence ID" value="MCB4799674.1"/>
    <property type="molecule type" value="Genomic_DNA"/>
</dbReference>
<evidence type="ECO:0000259" key="1">
    <source>
        <dbReference type="Pfam" id="PF01551"/>
    </source>
</evidence>
<dbReference type="PANTHER" id="PTHR21666:SF270">
    <property type="entry name" value="MUREIN HYDROLASE ACTIVATOR ENVC"/>
    <property type="match status" value="1"/>
</dbReference>
<dbReference type="Proteomes" id="UP001139199">
    <property type="component" value="Unassembled WGS sequence"/>
</dbReference>
<sequence>MQKFNFHEFIEGISPEFTNVLDVSILKSEYCTLDLSESNDELNNIDVGCTNALGEYINKHIANNDAKVAFGGYLEKRNIYKRSNHFNSQSQDERDIHLGIDLWIEAETPIFTPFNAVVHSFKNNTNYGDYGPTIILKHNINDVVFYTLYGHLSLKSIENLKVGQIFKKGEQLATLGDDSVNGNYPAHLHFQIIKDLQENFGDYPGVSSVKDLEFYKTNCPDPNLLLKLN</sequence>
<dbReference type="CDD" id="cd12797">
    <property type="entry name" value="M23_peptidase"/>
    <property type="match status" value="1"/>
</dbReference>